<organism evidence="1 2">
    <name type="scientific">Araneus ventricosus</name>
    <name type="common">Orbweaver spider</name>
    <name type="synonym">Epeira ventricosa</name>
    <dbReference type="NCBI Taxonomy" id="182803"/>
    <lineage>
        <taxon>Eukaryota</taxon>
        <taxon>Metazoa</taxon>
        <taxon>Ecdysozoa</taxon>
        <taxon>Arthropoda</taxon>
        <taxon>Chelicerata</taxon>
        <taxon>Arachnida</taxon>
        <taxon>Araneae</taxon>
        <taxon>Araneomorphae</taxon>
        <taxon>Entelegynae</taxon>
        <taxon>Araneoidea</taxon>
        <taxon>Araneidae</taxon>
        <taxon>Araneus</taxon>
    </lineage>
</organism>
<proteinExistence type="predicted"/>
<protein>
    <submittedName>
        <fullName evidence="1">Uncharacterized protein</fullName>
    </submittedName>
</protein>
<dbReference type="Proteomes" id="UP000499080">
    <property type="component" value="Unassembled WGS sequence"/>
</dbReference>
<gene>
    <name evidence="1" type="ORF">AVEN_33366_1</name>
</gene>
<reference evidence="1 2" key="1">
    <citation type="journal article" date="2019" name="Sci. Rep.">
        <title>Orb-weaving spider Araneus ventricosus genome elucidates the spidroin gene catalogue.</title>
        <authorList>
            <person name="Kono N."/>
            <person name="Nakamura H."/>
            <person name="Ohtoshi R."/>
            <person name="Moran D.A.P."/>
            <person name="Shinohara A."/>
            <person name="Yoshida Y."/>
            <person name="Fujiwara M."/>
            <person name="Mori M."/>
            <person name="Tomita M."/>
            <person name="Arakawa K."/>
        </authorList>
    </citation>
    <scope>NUCLEOTIDE SEQUENCE [LARGE SCALE GENOMIC DNA]</scope>
</reference>
<evidence type="ECO:0000313" key="1">
    <source>
        <dbReference type="EMBL" id="GBO32817.1"/>
    </source>
</evidence>
<feature type="non-terminal residue" evidence="1">
    <location>
        <position position="1"/>
    </location>
</feature>
<accession>A0A4Y2W9Y2</accession>
<name>A0A4Y2W9Y2_ARAVE</name>
<sequence>ANSDSDKETADMGCDHQQRILSAQLALGKIDDIIANFSTTNNN</sequence>
<dbReference type="EMBL" id="BGPR01056308">
    <property type="protein sequence ID" value="GBO32817.1"/>
    <property type="molecule type" value="Genomic_DNA"/>
</dbReference>
<dbReference type="AlphaFoldDB" id="A0A4Y2W9Y2"/>
<keyword evidence="2" id="KW-1185">Reference proteome</keyword>
<evidence type="ECO:0000313" key="2">
    <source>
        <dbReference type="Proteomes" id="UP000499080"/>
    </source>
</evidence>
<comment type="caution">
    <text evidence="1">The sequence shown here is derived from an EMBL/GenBank/DDBJ whole genome shotgun (WGS) entry which is preliminary data.</text>
</comment>